<dbReference type="InterPro" id="IPR008775">
    <property type="entry name" value="Phytyl_CoA_dOase-like"/>
</dbReference>
<dbReference type="EMBL" id="OVTA01000047">
    <property type="protein sequence ID" value="SPS01666.1"/>
    <property type="molecule type" value="Genomic_DNA"/>
</dbReference>
<dbReference type="PANTHER" id="PTHR20883:SF41">
    <property type="entry name" value="IRON_ALPHA-KETOGLUTARATE-DEPENDENT DIOXYGENASE ASQJ"/>
    <property type="match status" value="1"/>
</dbReference>
<dbReference type="Pfam" id="PF05721">
    <property type="entry name" value="PhyH"/>
    <property type="match status" value="1"/>
</dbReference>
<dbReference type="RefSeq" id="WP_116384337.1">
    <property type="nucleotide sequence ID" value="NZ_LS483234.1"/>
</dbReference>
<sequence length="292" mass="32543">MSLKRFPNSTTPSELASAIKEDGGAIVKGFLGASLTENLKKDLLPLLETTPNGVDEYFAGAQTRRLSRLFARTDHMVDVALNPLYLETARLILQTPIKVWSGENQVEVAPDIQVGVTQAIQIQPGQGVQPLHRDDSVWLWRHPGYNREARAQIMIALTDFTEENGGTLVIPGSHKWDDERMPRQEEAIPTVMEAGDALIFIGSTYHGGGQNRSDAPRTGLTMSYDLAILRQEENHYLTLPIERVKHFPEELQRLLGWSCSTTYAGFVERNGVMSDPHALLTQEDFVEVGCFD</sequence>
<dbReference type="GO" id="GO:0005506">
    <property type="term" value="F:iron ion binding"/>
    <property type="evidence" value="ECO:0007669"/>
    <property type="project" value="UniProtKB-ARBA"/>
</dbReference>
<dbReference type="Proteomes" id="UP000256805">
    <property type="component" value="Unassembled WGS sequence"/>
</dbReference>
<keyword evidence="1" id="KW-0560">Oxidoreductase</keyword>
<name>A0A375JDL1_9BURK</name>
<dbReference type="PANTHER" id="PTHR20883">
    <property type="entry name" value="PHYTANOYL-COA DIOXYGENASE DOMAIN CONTAINING 1"/>
    <property type="match status" value="1"/>
</dbReference>
<reference evidence="2 3" key="1">
    <citation type="submission" date="2018-01" db="EMBL/GenBank/DDBJ databases">
        <authorList>
            <person name="Gaut B.S."/>
            <person name="Morton B.R."/>
            <person name="Clegg M.T."/>
            <person name="Duvall M.R."/>
        </authorList>
    </citation>
    <scope>NUCLEOTIDE SEQUENCE [LARGE SCALE GENOMIC DNA]</scope>
    <source>
        <strain evidence="2">Cupriavidus taiwanensis cmp 52</strain>
    </source>
</reference>
<organism evidence="2 3">
    <name type="scientific">Cupriavidus taiwanensis</name>
    <dbReference type="NCBI Taxonomy" id="164546"/>
    <lineage>
        <taxon>Bacteria</taxon>
        <taxon>Pseudomonadati</taxon>
        <taxon>Pseudomonadota</taxon>
        <taxon>Betaproteobacteria</taxon>
        <taxon>Burkholderiales</taxon>
        <taxon>Burkholderiaceae</taxon>
        <taxon>Cupriavidus</taxon>
    </lineage>
</organism>
<evidence type="ECO:0000256" key="1">
    <source>
        <dbReference type="ARBA" id="ARBA00023002"/>
    </source>
</evidence>
<dbReference type="Gene3D" id="2.60.120.620">
    <property type="entry name" value="q2cbj1_9rhob like domain"/>
    <property type="match status" value="1"/>
</dbReference>
<evidence type="ECO:0000313" key="2">
    <source>
        <dbReference type="EMBL" id="SPS01666.1"/>
    </source>
</evidence>
<dbReference type="SUPFAM" id="SSF51197">
    <property type="entry name" value="Clavaminate synthase-like"/>
    <property type="match status" value="1"/>
</dbReference>
<keyword evidence="2" id="KW-0223">Dioxygenase</keyword>
<proteinExistence type="predicted"/>
<gene>
    <name evidence="2" type="ORF">CBM2634_B60082</name>
</gene>
<evidence type="ECO:0000313" key="3">
    <source>
        <dbReference type="Proteomes" id="UP000256805"/>
    </source>
</evidence>
<accession>A0A375JDL1</accession>
<dbReference type="GO" id="GO:0016706">
    <property type="term" value="F:2-oxoglutarate-dependent dioxygenase activity"/>
    <property type="evidence" value="ECO:0007669"/>
    <property type="project" value="UniProtKB-ARBA"/>
</dbReference>
<protein>
    <submittedName>
        <fullName evidence="2">Phytanoyl-CoA dioxygenase</fullName>
    </submittedName>
</protein>
<dbReference type="AlphaFoldDB" id="A0A375JDL1"/>